<dbReference type="SMART" id="SM00919">
    <property type="entry name" value="Malic_M"/>
    <property type="match status" value="1"/>
</dbReference>
<feature type="active site" description="Proton acceptor" evidence="3">
    <location>
        <position position="89"/>
    </location>
</feature>
<comment type="cofactor">
    <cofactor evidence="5">
        <name>Mg(2+)</name>
        <dbReference type="ChEBI" id="CHEBI:18420"/>
    </cofactor>
    <cofactor evidence="5">
        <name>Mn(2+)</name>
        <dbReference type="ChEBI" id="CHEBI:29035"/>
    </cofactor>
    <text evidence="5">Divalent metal cations. Prefers magnesium or manganese.</text>
</comment>
<feature type="binding site" evidence="5">
    <location>
        <position position="132"/>
    </location>
    <ligand>
        <name>a divalent metal cation</name>
        <dbReference type="ChEBI" id="CHEBI:60240"/>
    </ligand>
</feature>
<evidence type="ECO:0000313" key="8">
    <source>
        <dbReference type="EMBL" id="THV38720.1"/>
    </source>
</evidence>
<protein>
    <submittedName>
        <fullName evidence="8">NADP-dependent malic enzyme</fullName>
    </submittedName>
</protein>
<evidence type="ECO:0000259" key="6">
    <source>
        <dbReference type="SMART" id="SM00919"/>
    </source>
</evidence>
<sequence>MDLQDPIFTAHEGGKLRIESTVPLDSREDLSIAYTPGVARVCEAIAADESLARTHTWRSNLVAVVTDGTAVLGLGDIGPAASLPVMEGKAALFRQFAGVDSVPICLDTKDPDEIVAAVKAIAPSFGGINLEDIAAPRCFEIEERLKAALDIPVFHDDQHGTAVVVLAALTNAMRLQGRELADLTATVIGAGAAGVAITKILLEAGIGDVIVCDSRGIVHSGRENLNPVKEELAKTSNRFGRTGGPAEALAGADVLIGVSGGTVAEADLAGMADRAIVFALANPNPEVEPAVAAEYAAIVATGRSDHPNQINNVLAFPGIFRGALDAGAKAITEDMKLAAARAIADCVGDDLAPDLIVPSPLDPRVAPAVAAAVQAAA</sequence>
<feature type="domain" description="Malic enzyme N-terminal" evidence="7">
    <location>
        <begin position="13"/>
        <end position="146"/>
    </location>
</feature>
<organism evidence="8 9">
    <name type="scientific">Glycomyces buryatensis</name>
    <dbReference type="NCBI Taxonomy" id="2570927"/>
    <lineage>
        <taxon>Bacteria</taxon>
        <taxon>Bacillati</taxon>
        <taxon>Actinomycetota</taxon>
        <taxon>Actinomycetes</taxon>
        <taxon>Glycomycetales</taxon>
        <taxon>Glycomycetaceae</taxon>
        <taxon>Glycomyces</taxon>
    </lineage>
</organism>
<comment type="similarity">
    <text evidence="1">Belongs to the malic enzymes family.</text>
</comment>
<feature type="binding site" evidence="4">
    <location>
        <position position="311"/>
    </location>
    <ligand>
        <name>(S)-malate</name>
        <dbReference type="ChEBI" id="CHEBI:15589"/>
    </ligand>
</feature>
<dbReference type="AlphaFoldDB" id="A0A4S8Q3W2"/>
<keyword evidence="5" id="KW-0479">Metal-binding</keyword>
<feature type="domain" description="Malic enzyme NAD-binding" evidence="6">
    <location>
        <begin position="158"/>
        <end position="377"/>
    </location>
</feature>
<dbReference type="InterPro" id="IPR036291">
    <property type="entry name" value="NAD(P)-bd_dom_sf"/>
</dbReference>
<keyword evidence="9" id="KW-1185">Reference proteome</keyword>
<gene>
    <name evidence="8" type="ORF">FAB82_18830</name>
</gene>
<name>A0A4S8Q3W2_9ACTN</name>
<dbReference type="GO" id="GO:0016616">
    <property type="term" value="F:oxidoreductase activity, acting on the CH-OH group of donors, NAD or NADP as acceptor"/>
    <property type="evidence" value="ECO:0007669"/>
    <property type="project" value="InterPro"/>
</dbReference>
<evidence type="ECO:0000313" key="9">
    <source>
        <dbReference type="Proteomes" id="UP000308760"/>
    </source>
</evidence>
<feature type="binding site" evidence="5">
    <location>
        <position position="131"/>
    </location>
    <ligand>
        <name>a divalent metal cation</name>
        <dbReference type="ChEBI" id="CHEBI:60240"/>
    </ligand>
</feature>
<dbReference type="InterPro" id="IPR001891">
    <property type="entry name" value="Malic_OxRdtase"/>
</dbReference>
<dbReference type="EMBL" id="STGY01000067">
    <property type="protein sequence ID" value="THV38720.1"/>
    <property type="molecule type" value="Genomic_DNA"/>
</dbReference>
<comment type="caution">
    <text evidence="8">The sequence shown here is derived from an EMBL/GenBank/DDBJ whole genome shotgun (WGS) entry which is preliminary data.</text>
</comment>
<accession>A0A4S8Q3W2</accession>
<evidence type="ECO:0000259" key="7">
    <source>
        <dbReference type="SMART" id="SM01274"/>
    </source>
</evidence>
<dbReference type="RefSeq" id="WP_136536304.1">
    <property type="nucleotide sequence ID" value="NZ_STGY01000067.1"/>
</dbReference>
<dbReference type="PANTHER" id="PTHR43237:SF4">
    <property type="entry name" value="NADP-DEPENDENT MALIC ENZYME"/>
    <property type="match status" value="1"/>
</dbReference>
<dbReference type="OrthoDB" id="9805787at2"/>
<dbReference type="GO" id="GO:0046872">
    <property type="term" value="F:metal ion binding"/>
    <property type="evidence" value="ECO:0007669"/>
    <property type="project" value="UniProtKB-KW"/>
</dbReference>
<dbReference type="Pfam" id="PF03949">
    <property type="entry name" value="Malic_M"/>
    <property type="match status" value="1"/>
</dbReference>
<feature type="active site" description="Proton donor" evidence="3">
    <location>
        <position position="34"/>
    </location>
</feature>
<dbReference type="InterPro" id="IPR012302">
    <property type="entry name" value="Malic_NAD-bd"/>
</dbReference>
<dbReference type="PIRSF" id="PIRSF000106">
    <property type="entry name" value="ME"/>
    <property type="match status" value="1"/>
</dbReference>
<dbReference type="Proteomes" id="UP000308760">
    <property type="component" value="Unassembled WGS sequence"/>
</dbReference>
<dbReference type="InterPro" id="IPR045213">
    <property type="entry name" value="Malic_NAD-bd_bact_type"/>
</dbReference>
<evidence type="ECO:0000256" key="3">
    <source>
        <dbReference type="PIRSR" id="PIRSR000106-1"/>
    </source>
</evidence>
<evidence type="ECO:0000256" key="2">
    <source>
        <dbReference type="ARBA" id="ARBA00023002"/>
    </source>
</evidence>
<proteinExistence type="inferred from homology"/>
<evidence type="ECO:0000256" key="4">
    <source>
        <dbReference type="PIRSR" id="PIRSR000106-2"/>
    </source>
</evidence>
<dbReference type="InterPro" id="IPR046346">
    <property type="entry name" value="Aminoacid_DH-like_N_sf"/>
</dbReference>
<dbReference type="SMART" id="SM01274">
    <property type="entry name" value="malic"/>
    <property type="match status" value="1"/>
</dbReference>
<dbReference type="SUPFAM" id="SSF51735">
    <property type="entry name" value="NAD(P)-binding Rossmann-fold domains"/>
    <property type="match status" value="1"/>
</dbReference>
<dbReference type="Pfam" id="PF00390">
    <property type="entry name" value="malic"/>
    <property type="match status" value="1"/>
</dbReference>
<dbReference type="GO" id="GO:0004470">
    <property type="term" value="F:malic enzyme activity"/>
    <property type="evidence" value="ECO:0007669"/>
    <property type="project" value="InterPro"/>
</dbReference>
<reference evidence="8 9" key="2">
    <citation type="submission" date="2019-05" db="EMBL/GenBank/DDBJ databases">
        <title>Glycomyces buryatensis sp. nov.</title>
        <authorList>
            <person name="Nikitina E."/>
        </authorList>
    </citation>
    <scope>NUCLEOTIDE SEQUENCE [LARGE SCALE GENOMIC DNA]</scope>
    <source>
        <strain evidence="8 9">18</strain>
    </source>
</reference>
<reference evidence="9" key="1">
    <citation type="submission" date="2019-04" db="EMBL/GenBank/DDBJ databases">
        <title>Nocardioides xinjiangensis sp. nov.</title>
        <authorList>
            <person name="Liu S."/>
        </authorList>
    </citation>
    <scope>NUCLEOTIDE SEQUENCE [LARGE SCALE GENOMIC DNA]</scope>
    <source>
        <strain evidence="9">18</strain>
    </source>
</reference>
<feature type="binding site" evidence="4">
    <location>
        <position position="282"/>
    </location>
    <ligand>
        <name>(S)-malate</name>
        <dbReference type="ChEBI" id="CHEBI:15589"/>
    </ligand>
</feature>
<evidence type="ECO:0000256" key="5">
    <source>
        <dbReference type="PIRSR" id="PIRSR000106-3"/>
    </source>
</evidence>
<dbReference type="PANTHER" id="PTHR43237">
    <property type="entry name" value="NADP-DEPENDENT MALIC ENZYME"/>
    <property type="match status" value="1"/>
</dbReference>
<dbReference type="GO" id="GO:0051287">
    <property type="term" value="F:NAD binding"/>
    <property type="evidence" value="ECO:0007669"/>
    <property type="project" value="InterPro"/>
</dbReference>
<dbReference type="Gene3D" id="3.40.50.720">
    <property type="entry name" value="NAD(P)-binding Rossmann-like Domain"/>
    <property type="match status" value="1"/>
</dbReference>
<dbReference type="FunFam" id="3.40.50.10380:FF:000003">
    <property type="entry name" value="NADP-dependent malic enzyme"/>
    <property type="match status" value="1"/>
</dbReference>
<keyword evidence="2" id="KW-0560">Oxidoreductase</keyword>
<dbReference type="CDD" id="cd05311">
    <property type="entry name" value="NAD_bind_2_malic_enz"/>
    <property type="match status" value="1"/>
</dbReference>
<dbReference type="InterPro" id="IPR051674">
    <property type="entry name" value="Malate_Decarboxylase"/>
</dbReference>
<dbReference type="InterPro" id="IPR012301">
    <property type="entry name" value="Malic_N_dom"/>
</dbReference>
<dbReference type="InterPro" id="IPR037062">
    <property type="entry name" value="Malic_N_dom_sf"/>
</dbReference>
<dbReference type="SUPFAM" id="SSF53223">
    <property type="entry name" value="Aminoacid dehydrogenase-like, N-terminal domain"/>
    <property type="match status" value="1"/>
</dbReference>
<dbReference type="Gene3D" id="3.40.50.10380">
    <property type="entry name" value="Malic enzyme, N-terminal domain"/>
    <property type="match status" value="1"/>
</dbReference>
<evidence type="ECO:0000256" key="1">
    <source>
        <dbReference type="ARBA" id="ARBA00008785"/>
    </source>
</evidence>
<feature type="binding site" evidence="5">
    <location>
        <position position="157"/>
    </location>
    <ligand>
        <name>a divalent metal cation</name>
        <dbReference type="ChEBI" id="CHEBI:60240"/>
    </ligand>
</feature>